<keyword evidence="2 7" id="KW-0813">Transport</keyword>
<comment type="similarity">
    <text evidence="7">Belongs to the binding-protein-dependent transport system permease family.</text>
</comment>
<comment type="caution">
    <text evidence="9">The sequence shown here is derived from an EMBL/GenBank/DDBJ whole genome shotgun (WGS) entry which is preliminary data.</text>
</comment>
<sequence length="294" mass="30826">MPLDAGEQPPMTRPRRRIHLLDRPGVGAILLGVVLLAAWHWATTGGSVTEAADPEYAALMGGAAAQAGAGLPSPLAVLEKAGELASRAFDGSTPGNLGIGLHLLVSLGRVALGWAMALAVGLPLGFAIGLSPRLNLALDPYFQILRPISPLAWMPLALYALKDSAAAAIFIIFISALWPILLNTAAGAAGLRAEWRNVARVFGLSRLETVWRVVLPATVPMILVGARLSIGIAWFVIVAAEMVGAQSGIGYFIWNEWNNLQIAAMIVAIFLIGGVGLALDHALAAAGRRWGFAE</sequence>
<keyword evidence="4 7" id="KW-0812">Transmembrane</keyword>
<dbReference type="EMBL" id="JAPFQI010000016">
    <property type="protein sequence ID" value="MCW8087405.1"/>
    <property type="molecule type" value="Genomic_DNA"/>
</dbReference>
<keyword evidence="5 7" id="KW-1133">Transmembrane helix</keyword>
<feature type="transmembrane region" description="Helical" evidence="7">
    <location>
        <begin position="260"/>
        <end position="279"/>
    </location>
</feature>
<proteinExistence type="inferred from homology"/>
<feature type="domain" description="ABC transmembrane type-1" evidence="8">
    <location>
        <begin position="103"/>
        <end position="280"/>
    </location>
</feature>
<evidence type="ECO:0000256" key="4">
    <source>
        <dbReference type="ARBA" id="ARBA00022692"/>
    </source>
</evidence>
<evidence type="ECO:0000256" key="3">
    <source>
        <dbReference type="ARBA" id="ARBA00022475"/>
    </source>
</evidence>
<evidence type="ECO:0000256" key="6">
    <source>
        <dbReference type="ARBA" id="ARBA00023136"/>
    </source>
</evidence>
<dbReference type="InterPro" id="IPR000515">
    <property type="entry name" value="MetI-like"/>
</dbReference>
<gene>
    <name evidence="9" type="ORF">OF850_17390</name>
</gene>
<evidence type="ECO:0000313" key="9">
    <source>
        <dbReference type="EMBL" id="MCW8087405.1"/>
    </source>
</evidence>
<evidence type="ECO:0000256" key="7">
    <source>
        <dbReference type="RuleBase" id="RU363032"/>
    </source>
</evidence>
<evidence type="ECO:0000256" key="1">
    <source>
        <dbReference type="ARBA" id="ARBA00004651"/>
    </source>
</evidence>
<dbReference type="Gene3D" id="1.10.3720.10">
    <property type="entry name" value="MetI-like"/>
    <property type="match status" value="1"/>
</dbReference>
<reference evidence="9 10" key="1">
    <citation type="submission" date="2022-10" db="EMBL/GenBank/DDBJ databases">
        <title>Roseococcus glaciei nov., sp. nov., isolated from glacier.</title>
        <authorList>
            <person name="Liu Q."/>
            <person name="Xin Y.-H."/>
        </authorList>
    </citation>
    <scope>NUCLEOTIDE SEQUENCE [LARGE SCALE GENOMIC DNA]</scope>
    <source>
        <strain evidence="9 10">MDT2-1-1</strain>
    </source>
</reference>
<feature type="transmembrane region" description="Helical" evidence="7">
    <location>
        <begin position="20"/>
        <end position="42"/>
    </location>
</feature>
<dbReference type="PROSITE" id="PS50928">
    <property type="entry name" value="ABC_TM1"/>
    <property type="match status" value="1"/>
</dbReference>
<evidence type="ECO:0000259" key="8">
    <source>
        <dbReference type="PROSITE" id="PS50928"/>
    </source>
</evidence>
<protein>
    <submittedName>
        <fullName evidence="9">ABC transporter permease</fullName>
    </submittedName>
</protein>
<keyword evidence="10" id="KW-1185">Reference proteome</keyword>
<dbReference type="PANTHER" id="PTHR30151">
    <property type="entry name" value="ALKANE SULFONATE ABC TRANSPORTER-RELATED, MEMBRANE SUBUNIT"/>
    <property type="match status" value="1"/>
</dbReference>
<dbReference type="Pfam" id="PF00528">
    <property type="entry name" value="BPD_transp_1"/>
    <property type="match status" value="1"/>
</dbReference>
<feature type="transmembrane region" description="Helical" evidence="7">
    <location>
        <begin position="111"/>
        <end position="132"/>
    </location>
</feature>
<name>A0ABT3NZ21_9PROT</name>
<evidence type="ECO:0000256" key="2">
    <source>
        <dbReference type="ARBA" id="ARBA00022448"/>
    </source>
</evidence>
<accession>A0ABT3NZ21</accession>
<feature type="transmembrane region" description="Helical" evidence="7">
    <location>
        <begin position="167"/>
        <end position="192"/>
    </location>
</feature>
<evidence type="ECO:0000313" key="10">
    <source>
        <dbReference type="Proteomes" id="UP001526430"/>
    </source>
</evidence>
<dbReference type="Proteomes" id="UP001526430">
    <property type="component" value="Unassembled WGS sequence"/>
</dbReference>
<dbReference type="PANTHER" id="PTHR30151:SF7">
    <property type="entry name" value="NITRATE IMPORT PERMEASE PROTEIN NRTB"/>
    <property type="match status" value="1"/>
</dbReference>
<keyword evidence="3" id="KW-1003">Cell membrane</keyword>
<organism evidence="9 10">
    <name type="scientific">Sabulicella glaciei</name>
    <dbReference type="NCBI Taxonomy" id="2984948"/>
    <lineage>
        <taxon>Bacteria</taxon>
        <taxon>Pseudomonadati</taxon>
        <taxon>Pseudomonadota</taxon>
        <taxon>Alphaproteobacteria</taxon>
        <taxon>Acetobacterales</taxon>
        <taxon>Acetobacteraceae</taxon>
        <taxon>Sabulicella</taxon>
    </lineage>
</organism>
<dbReference type="CDD" id="cd06261">
    <property type="entry name" value="TM_PBP2"/>
    <property type="match status" value="1"/>
</dbReference>
<dbReference type="InterPro" id="IPR035906">
    <property type="entry name" value="MetI-like_sf"/>
</dbReference>
<comment type="subcellular location">
    <subcellularLocation>
        <location evidence="1 7">Cell membrane</location>
        <topology evidence="1 7">Multi-pass membrane protein</topology>
    </subcellularLocation>
</comment>
<keyword evidence="6 7" id="KW-0472">Membrane</keyword>
<evidence type="ECO:0000256" key="5">
    <source>
        <dbReference type="ARBA" id="ARBA00022989"/>
    </source>
</evidence>
<dbReference type="SUPFAM" id="SSF161098">
    <property type="entry name" value="MetI-like"/>
    <property type="match status" value="1"/>
</dbReference>
<feature type="transmembrane region" description="Helical" evidence="7">
    <location>
        <begin position="213"/>
        <end position="240"/>
    </location>
</feature>